<dbReference type="GO" id="GO:0016020">
    <property type="term" value="C:membrane"/>
    <property type="evidence" value="ECO:0007669"/>
    <property type="project" value="TreeGrafter"/>
</dbReference>
<evidence type="ECO:0000313" key="3">
    <source>
        <dbReference type="EMBL" id="CAD9214254.1"/>
    </source>
</evidence>
<reference evidence="3" key="1">
    <citation type="submission" date="2021-01" db="EMBL/GenBank/DDBJ databases">
        <authorList>
            <person name="Corre E."/>
            <person name="Pelletier E."/>
            <person name="Niang G."/>
            <person name="Scheremetjew M."/>
            <person name="Finn R."/>
            <person name="Kale V."/>
            <person name="Holt S."/>
            <person name="Cochrane G."/>
            <person name="Meng A."/>
            <person name="Brown T."/>
            <person name="Cohen L."/>
        </authorList>
    </citation>
    <scope>NUCLEOTIDE SEQUENCE</scope>
    <source>
        <strain evidence="3">PLY429</strain>
    </source>
</reference>
<accession>A0A7S1SZY8</accession>
<evidence type="ECO:0000256" key="1">
    <source>
        <dbReference type="ARBA" id="ARBA00022801"/>
    </source>
</evidence>
<dbReference type="GO" id="GO:0016787">
    <property type="term" value="F:hydrolase activity"/>
    <property type="evidence" value="ECO:0007669"/>
    <property type="project" value="UniProtKB-KW"/>
</dbReference>
<gene>
    <name evidence="3" type="ORF">TCHU04912_LOCUS16493</name>
</gene>
<evidence type="ECO:0000259" key="2">
    <source>
        <dbReference type="Pfam" id="PF12697"/>
    </source>
</evidence>
<dbReference type="InterPro" id="IPR050266">
    <property type="entry name" value="AB_hydrolase_sf"/>
</dbReference>
<sequence length="283" mass="30924">MSVTVSTNDGVTLAYEKRGTTGPSVVLIHGWSGSRQYLKQSIDSLAETCQVYAVDLRHHGDSGRPAFGYHVARLGSDLNDFLVSLDLKDVYVVGTSMGAAVIWSYIENYRTARLAGAVFVDQAPLQYAASDWKLGSKGCYDPASLAALQHALKADFKGFAAENGECCLSQPQPPEVLDPLTNETLRCDPETLGRIMADHTQLDWRPLLPTIDIPCLNLVGSLSGVFPPEGCAVLGDMIPDCKTVFFETANHWLYIEEPKKFVDLINKFVDVKTRADIAHNSSV</sequence>
<proteinExistence type="predicted"/>
<organism evidence="3">
    <name type="scientific">Tetraselmis chuii</name>
    <dbReference type="NCBI Taxonomy" id="63592"/>
    <lineage>
        <taxon>Eukaryota</taxon>
        <taxon>Viridiplantae</taxon>
        <taxon>Chlorophyta</taxon>
        <taxon>core chlorophytes</taxon>
        <taxon>Chlorodendrophyceae</taxon>
        <taxon>Chlorodendrales</taxon>
        <taxon>Chlorodendraceae</taxon>
        <taxon>Tetraselmis</taxon>
    </lineage>
</organism>
<dbReference type="EMBL" id="HBGG01031573">
    <property type="protein sequence ID" value="CAD9214254.1"/>
    <property type="molecule type" value="Transcribed_RNA"/>
</dbReference>
<dbReference type="AlphaFoldDB" id="A0A7S1SZY8"/>
<keyword evidence="1" id="KW-0378">Hydrolase</keyword>
<dbReference type="SUPFAM" id="SSF53474">
    <property type="entry name" value="alpha/beta-Hydrolases"/>
    <property type="match status" value="1"/>
</dbReference>
<dbReference type="Gene3D" id="3.40.50.1820">
    <property type="entry name" value="alpha/beta hydrolase"/>
    <property type="match status" value="1"/>
</dbReference>
<dbReference type="PANTHER" id="PTHR43798">
    <property type="entry name" value="MONOACYLGLYCEROL LIPASE"/>
    <property type="match status" value="1"/>
</dbReference>
<dbReference type="Pfam" id="PF12697">
    <property type="entry name" value="Abhydrolase_6"/>
    <property type="match status" value="1"/>
</dbReference>
<dbReference type="InterPro" id="IPR029058">
    <property type="entry name" value="AB_hydrolase_fold"/>
</dbReference>
<protein>
    <recommendedName>
        <fullName evidence="2">AB hydrolase-1 domain-containing protein</fullName>
    </recommendedName>
</protein>
<dbReference type="PANTHER" id="PTHR43798:SF31">
    <property type="entry name" value="AB HYDROLASE SUPERFAMILY PROTEIN YCLE"/>
    <property type="match status" value="1"/>
</dbReference>
<name>A0A7S1SZY8_9CHLO</name>
<feature type="domain" description="AB hydrolase-1" evidence="2">
    <location>
        <begin position="25"/>
        <end position="263"/>
    </location>
</feature>
<dbReference type="InterPro" id="IPR000073">
    <property type="entry name" value="AB_hydrolase_1"/>
</dbReference>